<evidence type="ECO:0000256" key="2">
    <source>
        <dbReference type="ARBA" id="ARBA00022723"/>
    </source>
</evidence>
<feature type="binding site" evidence="9">
    <location>
        <begin position="113"/>
        <end position="114"/>
    </location>
    <ligand>
        <name>ATP</name>
        <dbReference type="ChEBI" id="CHEBI:30616"/>
    </ligand>
</feature>
<proteinExistence type="inferred from homology"/>
<dbReference type="GO" id="GO:0006015">
    <property type="term" value="P:5-phosphoribose 1-diphosphate biosynthetic process"/>
    <property type="evidence" value="ECO:0007669"/>
    <property type="project" value="UniProtKB-UniRule"/>
</dbReference>
<dbReference type="GO" id="GO:0005524">
    <property type="term" value="F:ATP binding"/>
    <property type="evidence" value="ECO:0007669"/>
    <property type="project" value="UniProtKB-KW"/>
</dbReference>
<keyword evidence="2 9" id="KW-0479">Metal-binding</keyword>
<comment type="similarity">
    <text evidence="9">Belongs to the ribose-phosphate pyrophosphokinase family. Class I subfamily.</text>
</comment>
<feature type="binding site" evidence="9">
    <location>
        <begin position="243"/>
        <end position="247"/>
    </location>
    <ligand>
        <name>D-ribose 5-phosphate</name>
        <dbReference type="ChEBI" id="CHEBI:78346"/>
    </ligand>
</feature>
<feature type="binding site" evidence="9">
    <location>
        <position position="213"/>
    </location>
    <ligand>
        <name>D-ribose 5-phosphate</name>
        <dbReference type="ChEBI" id="CHEBI:78346"/>
    </ligand>
</feature>
<evidence type="ECO:0000256" key="1">
    <source>
        <dbReference type="ARBA" id="ARBA00022679"/>
    </source>
</evidence>
<dbReference type="CDD" id="cd06223">
    <property type="entry name" value="PRTases_typeI"/>
    <property type="match status" value="1"/>
</dbReference>
<feature type="binding site" evidence="9">
    <location>
        <position position="187"/>
    </location>
    <ligand>
        <name>Mg(2+)</name>
        <dbReference type="ChEBI" id="CHEBI:18420"/>
    </ligand>
</feature>
<comment type="subunit">
    <text evidence="9">Homohexamer.</text>
</comment>
<organism evidence="11 12">
    <name type="scientific">Mycobacterium parmense</name>
    <dbReference type="NCBI Taxonomy" id="185642"/>
    <lineage>
        <taxon>Bacteria</taxon>
        <taxon>Bacillati</taxon>
        <taxon>Actinomycetota</taxon>
        <taxon>Actinomycetes</taxon>
        <taxon>Mycobacteriales</taxon>
        <taxon>Mycobacteriaceae</taxon>
        <taxon>Mycobacterium</taxon>
        <taxon>Mycobacterium simiae complex</taxon>
    </lineage>
</organism>
<feature type="binding site" evidence="9">
    <location>
        <position position="239"/>
    </location>
    <ligand>
        <name>D-ribose 5-phosphate</name>
        <dbReference type="ChEBI" id="CHEBI:78346"/>
    </ligand>
</feature>
<dbReference type="GO" id="GO:0004749">
    <property type="term" value="F:ribose phosphate diphosphokinase activity"/>
    <property type="evidence" value="ECO:0007669"/>
    <property type="project" value="UniProtKB-UniRule"/>
</dbReference>
<dbReference type="FunFam" id="3.40.50.2020:FF:000007">
    <property type="entry name" value="Ribose-phosphate pyrophosphokinase"/>
    <property type="match status" value="1"/>
</dbReference>
<dbReference type="Pfam" id="PF13793">
    <property type="entry name" value="Pribosyltran_N"/>
    <property type="match status" value="1"/>
</dbReference>
<keyword evidence="3 9" id="KW-0545">Nucleotide biosynthesis</keyword>
<evidence type="ECO:0000313" key="11">
    <source>
        <dbReference type="EMBL" id="BBZ48228.1"/>
    </source>
</evidence>
<dbReference type="NCBIfam" id="NF002844">
    <property type="entry name" value="PRK03092.1"/>
    <property type="match status" value="1"/>
</dbReference>
<dbReference type="GO" id="GO:0016301">
    <property type="term" value="F:kinase activity"/>
    <property type="evidence" value="ECO:0007669"/>
    <property type="project" value="UniProtKB-KW"/>
</dbReference>
<evidence type="ECO:0000256" key="9">
    <source>
        <dbReference type="HAMAP-Rule" id="MF_00583"/>
    </source>
</evidence>
<keyword evidence="5 9" id="KW-0418">Kinase</keyword>
<dbReference type="PANTHER" id="PTHR10210:SF41">
    <property type="entry name" value="RIBOSE-PHOSPHATE PYROPHOSPHOKINASE 1, CHLOROPLASTIC"/>
    <property type="match status" value="1"/>
</dbReference>
<dbReference type="GO" id="GO:0009156">
    <property type="term" value="P:ribonucleoside monophosphate biosynthetic process"/>
    <property type="evidence" value="ECO:0007669"/>
    <property type="project" value="InterPro"/>
</dbReference>
<gene>
    <name evidence="9 11" type="primary">prs</name>
    <name evidence="11" type="ORF">MPRM_55090</name>
</gene>
<dbReference type="SUPFAM" id="SSF53271">
    <property type="entry name" value="PRTase-like"/>
    <property type="match status" value="1"/>
</dbReference>
<comment type="catalytic activity">
    <reaction evidence="8 9">
        <text>D-ribose 5-phosphate + ATP = 5-phospho-alpha-D-ribose 1-diphosphate + AMP + H(+)</text>
        <dbReference type="Rhea" id="RHEA:15609"/>
        <dbReference type="ChEBI" id="CHEBI:15378"/>
        <dbReference type="ChEBI" id="CHEBI:30616"/>
        <dbReference type="ChEBI" id="CHEBI:58017"/>
        <dbReference type="ChEBI" id="CHEBI:78346"/>
        <dbReference type="ChEBI" id="CHEBI:456215"/>
        <dbReference type="EC" id="2.7.6.1"/>
    </reaction>
</comment>
<dbReference type="SMART" id="SM01400">
    <property type="entry name" value="Pribosyltran_N"/>
    <property type="match status" value="1"/>
</dbReference>
<dbReference type="PROSITE" id="PS00114">
    <property type="entry name" value="PRPP_SYNTHASE"/>
    <property type="match status" value="1"/>
</dbReference>
<accession>A0A7I7Z227</accession>
<keyword evidence="1 9" id="KW-0808">Transferase</keyword>
<dbReference type="Gene3D" id="3.40.50.2020">
    <property type="match status" value="2"/>
</dbReference>
<evidence type="ECO:0000313" key="12">
    <source>
        <dbReference type="Proteomes" id="UP000467105"/>
    </source>
</evidence>
<name>A0A7I7Z227_9MYCO</name>
<evidence type="ECO:0000256" key="7">
    <source>
        <dbReference type="ARBA" id="ARBA00022842"/>
    </source>
</evidence>
<keyword evidence="4 9" id="KW-0547">Nucleotide-binding</keyword>
<dbReference type="EMBL" id="AP022614">
    <property type="protein sequence ID" value="BBZ48228.1"/>
    <property type="molecule type" value="Genomic_DNA"/>
</dbReference>
<reference evidence="11 12" key="1">
    <citation type="journal article" date="2019" name="Emerg. Microbes Infect.">
        <title>Comprehensive subspecies identification of 175 nontuberculous mycobacteria species based on 7547 genomic profiles.</title>
        <authorList>
            <person name="Matsumoto Y."/>
            <person name="Kinjo T."/>
            <person name="Motooka D."/>
            <person name="Nabeya D."/>
            <person name="Jung N."/>
            <person name="Uechi K."/>
            <person name="Horii T."/>
            <person name="Iida T."/>
            <person name="Fujita J."/>
            <person name="Nakamura S."/>
        </authorList>
    </citation>
    <scope>NUCLEOTIDE SEQUENCE [LARGE SCALE GENOMIC DNA]</scope>
    <source>
        <strain evidence="11 12">JCM 14742</strain>
    </source>
</reference>
<dbReference type="InterPro" id="IPR000842">
    <property type="entry name" value="PRib_PP_synth_CS"/>
</dbReference>
<dbReference type="NCBIfam" id="TIGR01251">
    <property type="entry name" value="ribP_PPkin"/>
    <property type="match status" value="1"/>
</dbReference>
<feature type="domain" description="Ribose-phosphate pyrophosphokinase N-terminal" evidence="10">
    <location>
        <begin position="21"/>
        <end position="137"/>
    </location>
</feature>
<evidence type="ECO:0000256" key="4">
    <source>
        <dbReference type="ARBA" id="ARBA00022741"/>
    </source>
</evidence>
<comment type="cofactor">
    <cofactor evidence="9">
        <name>Mg(2+)</name>
        <dbReference type="ChEBI" id="CHEBI:18420"/>
    </cofactor>
    <text evidence="9">Binds 2 Mg(2+) ions per subunit.</text>
</comment>
<dbReference type="InterPro" id="IPR000836">
    <property type="entry name" value="PRTase_dom"/>
</dbReference>
<keyword evidence="7 9" id="KW-0460">Magnesium</keyword>
<dbReference type="Pfam" id="PF14572">
    <property type="entry name" value="Pribosyl_synth"/>
    <property type="match status" value="1"/>
</dbReference>
<dbReference type="Proteomes" id="UP000467105">
    <property type="component" value="Chromosome"/>
</dbReference>
<comment type="pathway">
    <text evidence="9">Metabolic intermediate biosynthesis; 5-phospho-alpha-D-ribose 1-diphosphate biosynthesis; 5-phospho-alpha-D-ribose 1-diphosphate from D-ribose 5-phosphate (route I): step 1/1.</text>
</comment>
<protein>
    <recommendedName>
        <fullName evidence="9">Ribose-phosphate pyrophosphokinase</fullName>
        <shortName evidence="9">RPPK</shortName>
        <ecNumber evidence="9">2.7.6.1</ecNumber>
    </recommendedName>
    <alternativeName>
        <fullName evidence="9">5-phospho-D-ribosyl alpha-1-diphosphate synthase</fullName>
    </alternativeName>
    <alternativeName>
        <fullName evidence="9">Phosphoribosyl diphosphate synthase</fullName>
    </alternativeName>
    <alternativeName>
        <fullName evidence="9">Phosphoribosyl pyrophosphate synthase</fullName>
        <shortName evidence="9">P-Rib-PP synthase</shortName>
        <shortName evidence="9">PRPP synthase</shortName>
        <shortName evidence="9">PRPPase</shortName>
    </alternativeName>
</protein>
<dbReference type="GO" id="GO:0005737">
    <property type="term" value="C:cytoplasm"/>
    <property type="evidence" value="ECO:0007669"/>
    <property type="project" value="UniProtKB-SubCell"/>
</dbReference>
<dbReference type="HAMAP" id="MF_00583_B">
    <property type="entry name" value="RibP_PPkinase_B"/>
    <property type="match status" value="1"/>
</dbReference>
<feature type="binding site" evidence="9">
    <location>
        <begin position="54"/>
        <end position="56"/>
    </location>
    <ligand>
        <name>ATP</name>
        <dbReference type="ChEBI" id="CHEBI:30616"/>
    </ligand>
</feature>
<dbReference type="InterPro" id="IPR029099">
    <property type="entry name" value="Pribosyltran_N"/>
</dbReference>
<dbReference type="AlphaFoldDB" id="A0A7I7Z227"/>
<evidence type="ECO:0000256" key="3">
    <source>
        <dbReference type="ARBA" id="ARBA00022727"/>
    </source>
</evidence>
<keyword evidence="6 9" id="KW-0067">ATP-binding</keyword>
<comment type="function">
    <text evidence="9">Involved in the biosynthesis of the central metabolite phospho-alpha-D-ribosyl-1-pyrophosphate (PRPP) via the transfer of pyrophosphoryl group from ATP to 1-hydroxyl of ribose-5-phosphate (Rib-5-P).</text>
</comment>
<evidence type="ECO:0000256" key="8">
    <source>
        <dbReference type="ARBA" id="ARBA00049535"/>
    </source>
</evidence>
<dbReference type="InterPro" id="IPR029057">
    <property type="entry name" value="PRTase-like"/>
</dbReference>
<evidence type="ECO:0000256" key="5">
    <source>
        <dbReference type="ARBA" id="ARBA00022777"/>
    </source>
</evidence>
<dbReference type="GO" id="GO:0006164">
    <property type="term" value="P:purine nucleotide biosynthetic process"/>
    <property type="evidence" value="ECO:0007669"/>
    <property type="project" value="TreeGrafter"/>
</dbReference>
<evidence type="ECO:0000259" key="10">
    <source>
        <dbReference type="Pfam" id="PF13793"/>
    </source>
</evidence>
<keyword evidence="9" id="KW-0963">Cytoplasm</keyword>
<evidence type="ECO:0000256" key="6">
    <source>
        <dbReference type="ARBA" id="ARBA00022840"/>
    </source>
</evidence>
<dbReference type="EC" id="2.7.6.1" evidence="9"/>
<dbReference type="InterPro" id="IPR005946">
    <property type="entry name" value="Rib-P_diPkinase"/>
</dbReference>
<dbReference type="GO" id="GO:0002189">
    <property type="term" value="C:ribose phosphate diphosphokinase complex"/>
    <property type="evidence" value="ECO:0007669"/>
    <property type="project" value="TreeGrafter"/>
</dbReference>
<sequence>MILNGEGSALSHDWSDNRKNLMLFSGRAHPELAEQVAKELDVHVTAQTAREFANGEIFVRFHESVRGCDAFVLQSCPAPVNSWLMEQLIMIDALKRGSAKRITAVMPFYPYARQDKKHRGREPISARLVADLLKTAGADRIVTVDLHTDQIQGFFDGPVDHMRGQNLLTGYIRDNYPDGNMVVVSPDSGRVRIAEKWADALGGVPLAFIHKTRDPRVPNQVVSNRVVGEVTGRTCVLIDDMIDTGGTIAGAVKLLRDEGAGDVIIAATHGVLSDPAAERLAACGAREVIVTNTLPIGEEKRFPQLTVLSIAPLVASTIRAVFENGSVTGLFDGDA</sequence>
<feature type="binding site" evidence="9">
    <location>
        <position position="147"/>
    </location>
    <ligand>
        <name>Mg(2+)</name>
        <dbReference type="ChEBI" id="CHEBI:18420"/>
    </ligand>
</feature>
<keyword evidence="12" id="KW-1185">Reference proteome</keyword>
<dbReference type="UniPathway" id="UPA00087">
    <property type="reaction ID" value="UER00172"/>
</dbReference>
<dbReference type="PANTHER" id="PTHR10210">
    <property type="entry name" value="RIBOSE-PHOSPHATE DIPHOSPHOKINASE FAMILY MEMBER"/>
    <property type="match status" value="1"/>
</dbReference>
<dbReference type="GO" id="GO:0000287">
    <property type="term" value="F:magnesium ion binding"/>
    <property type="evidence" value="ECO:0007669"/>
    <property type="project" value="UniProtKB-UniRule"/>
</dbReference>
<dbReference type="NCBIfam" id="NF002320">
    <property type="entry name" value="PRK01259.1"/>
    <property type="match status" value="1"/>
</dbReference>
<feature type="active site" evidence="9">
    <location>
        <position position="211"/>
    </location>
</feature>
<dbReference type="InterPro" id="IPR037515">
    <property type="entry name" value="Rib-P_diPkinase_bac"/>
</dbReference>
<comment type="subcellular location">
    <subcellularLocation>
        <location evidence="9">Cytoplasm</location>
    </subcellularLocation>
</comment>